<sequence>MEAESKNGETDTTYLVLWAPAIFGDAPSPLLRPDPFLWMKLSYLSHNTVPVSPNYSMGIVHGSLYLPFSRIGGAPPYSFNGPYNAIIKIHPLLPRCCAIIWQPQLESKVKVWAILAELVEGDAPSIHCSLSGTKDTRHSPTAKAAGNGKIWLIVV</sequence>
<dbReference type="AlphaFoldDB" id="A0A9P6DYS8"/>
<dbReference type="EMBL" id="MU128940">
    <property type="protein sequence ID" value="KAF9516294.1"/>
    <property type="molecule type" value="Genomic_DNA"/>
</dbReference>
<evidence type="ECO:0000313" key="1">
    <source>
        <dbReference type="EMBL" id="KAF9516294.1"/>
    </source>
</evidence>
<protein>
    <submittedName>
        <fullName evidence="1">Uncharacterized protein</fullName>
    </submittedName>
</protein>
<keyword evidence="2" id="KW-1185">Reference proteome</keyword>
<evidence type="ECO:0000313" key="2">
    <source>
        <dbReference type="Proteomes" id="UP000886523"/>
    </source>
</evidence>
<gene>
    <name evidence="1" type="ORF">BS47DRAFT_1390759</name>
</gene>
<reference evidence="1" key="1">
    <citation type="journal article" date="2020" name="Nat. Commun.">
        <title>Large-scale genome sequencing of mycorrhizal fungi provides insights into the early evolution of symbiotic traits.</title>
        <authorList>
            <person name="Miyauchi S."/>
            <person name="Kiss E."/>
            <person name="Kuo A."/>
            <person name="Drula E."/>
            <person name="Kohler A."/>
            <person name="Sanchez-Garcia M."/>
            <person name="Morin E."/>
            <person name="Andreopoulos B."/>
            <person name="Barry K.W."/>
            <person name="Bonito G."/>
            <person name="Buee M."/>
            <person name="Carver A."/>
            <person name="Chen C."/>
            <person name="Cichocki N."/>
            <person name="Clum A."/>
            <person name="Culley D."/>
            <person name="Crous P.W."/>
            <person name="Fauchery L."/>
            <person name="Girlanda M."/>
            <person name="Hayes R.D."/>
            <person name="Keri Z."/>
            <person name="LaButti K."/>
            <person name="Lipzen A."/>
            <person name="Lombard V."/>
            <person name="Magnuson J."/>
            <person name="Maillard F."/>
            <person name="Murat C."/>
            <person name="Nolan M."/>
            <person name="Ohm R.A."/>
            <person name="Pangilinan J."/>
            <person name="Pereira M.F."/>
            <person name="Perotto S."/>
            <person name="Peter M."/>
            <person name="Pfister S."/>
            <person name="Riley R."/>
            <person name="Sitrit Y."/>
            <person name="Stielow J.B."/>
            <person name="Szollosi G."/>
            <person name="Zifcakova L."/>
            <person name="Stursova M."/>
            <person name="Spatafora J.W."/>
            <person name="Tedersoo L."/>
            <person name="Vaario L.M."/>
            <person name="Yamada A."/>
            <person name="Yan M."/>
            <person name="Wang P."/>
            <person name="Xu J."/>
            <person name="Bruns T."/>
            <person name="Baldrian P."/>
            <person name="Vilgalys R."/>
            <person name="Dunand C."/>
            <person name="Henrissat B."/>
            <person name="Grigoriev I.V."/>
            <person name="Hibbett D."/>
            <person name="Nagy L.G."/>
            <person name="Martin F.M."/>
        </authorList>
    </citation>
    <scope>NUCLEOTIDE SEQUENCE</scope>
    <source>
        <strain evidence="1">UP504</strain>
    </source>
</reference>
<proteinExistence type="predicted"/>
<comment type="caution">
    <text evidence="1">The sequence shown here is derived from an EMBL/GenBank/DDBJ whole genome shotgun (WGS) entry which is preliminary data.</text>
</comment>
<dbReference type="Proteomes" id="UP000886523">
    <property type="component" value="Unassembled WGS sequence"/>
</dbReference>
<organism evidence="1 2">
    <name type="scientific">Hydnum rufescens UP504</name>
    <dbReference type="NCBI Taxonomy" id="1448309"/>
    <lineage>
        <taxon>Eukaryota</taxon>
        <taxon>Fungi</taxon>
        <taxon>Dikarya</taxon>
        <taxon>Basidiomycota</taxon>
        <taxon>Agaricomycotina</taxon>
        <taxon>Agaricomycetes</taxon>
        <taxon>Cantharellales</taxon>
        <taxon>Hydnaceae</taxon>
        <taxon>Hydnum</taxon>
    </lineage>
</organism>
<accession>A0A9P6DYS8</accession>
<name>A0A9P6DYS8_9AGAM</name>